<protein>
    <submittedName>
        <fullName evidence="2">Uncharacterized protein</fullName>
    </submittedName>
</protein>
<keyword evidence="3" id="KW-1185">Reference proteome</keyword>
<evidence type="ECO:0000256" key="1">
    <source>
        <dbReference type="SAM" id="MobiDB-lite"/>
    </source>
</evidence>
<feature type="compositionally biased region" description="Polar residues" evidence="1">
    <location>
        <begin position="353"/>
        <end position="378"/>
    </location>
</feature>
<reference evidence="3" key="1">
    <citation type="journal article" date="2013" name="Science">
        <title>Gene transfer from bacteria and archaea facilitated evolution of an extremophilic eukaryote.</title>
        <authorList>
            <person name="Schonknecht G."/>
            <person name="Chen W.H."/>
            <person name="Ternes C.M."/>
            <person name="Barbier G.G."/>
            <person name="Shrestha R.P."/>
            <person name="Stanke M."/>
            <person name="Brautigam A."/>
            <person name="Baker B.J."/>
            <person name="Banfield J.F."/>
            <person name="Garavito R.M."/>
            <person name="Carr K."/>
            <person name="Wilkerson C."/>
            <person name="Rensing S.A."/>
            <person name="Gagneul D."/>
            <person name="Dickenson N.E."/>
            <person name="Oesterhelt C."/>
            <person name="Lercher M.J."/>
            <person name="Weber A.P."/>
        </authorList>
    </citation>
    <scope>NUCLEOTIDE SEQUENCE [LARGE SCALE GENOMIC DNA]</scope>
    <source>
        <strain evidence="3">074W</strain>
    </source>
</reference>
<dbReference type="EMBL" id="KB454508">
    <property type="protein sequence ID" value="EME29494.1"/>
    <property type="molecule type" value="Genomic_DNA"/>
</dbReference>
<sequence length="522" mass="61100">MFSSLVMCEDGCSVAVYTNWRPHSEQLVENEKQNKPQSIISLHYDNLVKEAQQLLEASFHLSLSTHIIFDLRVKQQQTTVDNNGMKMLLYMVNIIHKWRTTYKHCIFSMVVGSCSNSLLLSKWSLMINLVQRVEEQKLTTLLESLEKNIFLWKGALFVRSSSTWLGSGIVSVTREGHRTNETRSLWPFFRHLEPVGEIEKLDTDTHGWHTIRLPCEFRIDDHESDLFNDWYERKNSFAYQWFRITFRTQGGVSRSCLLCKQYKQTTFQMHTIIPLTYPGFFGSIFASVAKKIHAMASSIVSQKMESDYRATFTTIWKRHIQRMDGVADIKLFWYHPISHEHSLKPLNENCSPSQHLENCMESPQSSTKSPQRGNFQTRNNDERQYSSFMPNKAGVVKRRKRALHKLSLRISQREYIDSSLSIHQNEEMEQTSKKQSVSSQKDPSFHSLDWTLNDNQIDNNFVPLYHKMIKYWFSLLGEHFHIDSEESQWLQYPFISSACDELYQSLAKTYHQIATQISTMGK</sequence>
<gene>
    <name evidence="2" type="ORF">Gasu_31340</name>
</gene>
<proteinExistence type="predicted"/>
<organism evidence="2 3">
    <name type="scientific">Galdieria sulphuraria</name>
    <name type="common">Red alga</name>
    <dbReference type="NCBI Taxonomy" id="130081"/>
    <lineage>
        <taxon>Eukaryota</taxon>
        <taxon>Rhodophyta</taxon>
        <taxon>Bangiophyceae</taxon>
        <taxon>Galdieriales</taxon>
        <taxon>Galdieriaceae</taxon>
        <taxon>Galdieria</taxon>
    </lineage>
</organism>
<evidence type="ECO:0000313" key="3">
    <source>
        <dbReference type="Proteomes" id="UP000030680"/>
    </source>
</evidence>
<accession>M2Y104</accession>
<dbReference type="KEGG" id="gsl:Gasu_31340"/>
<dbReference type="Gramene" id="EME29494">
    <property type="protein sequence ID" value="EME29494"/>
    <property type="gene ID" value="Gasu_31340"/>
</dbReference>
<feature type="region of interest" description="Disordered" evidence="1">
    <location>
        <begin position="353"/>
        <end position="391"/>
    </location>
</feature>
<dbReference type="OrthoDB" id="10366976at2759"/>
<dbReference type="AlphaFoldDB" id="M2Y104"/>
<dbReference type="Proteomes" id="UP000030680">
    <property type="component" value="Unassembled WGS sequence"/>
</dbReference>
<evidence type="ECO:0000313" key="2">
    <source>
        <dbReference type="EMBL" id="EME29494.1"/>
    </source>
</evidence>
<name>M2Y104_GALSU</name>
<dbReference type="RefSeq" id="XP_005706014.1">
    <property type="nucleotide sequence ID" value="XM_005705957.1"/>
</dbReference>
<dbReference type="GeneID" id="17088285"/>